<organism evidence="2 3">
    <name type="scientific">Ceratopteris richardii</name>
    <name type="common">Triangle waterfern</name>
    <dbReference type="NCBI Taxonomy" id="49495"/>
    <lineage>
        <taxon>Eukaryota</taxon>
        <taxon>Viridiplantae</taxon>
        <taxon>Streptophyta</taxon>
        <taxon>Embryophyta</taxon>
        <taxon>Tracheophyta</taxon>
        <taxon>Polypodiopsida</taxon>
        <taxon>Polypodiidae</taxon>
        <taxon>Polypodiales</taxon>
        <taxon>Pteridineae</taxon>
        <taxon>Pteridaceae</taxon>
        <taxon>Parkerioideae</taxon>
        <taxon>Ceratopteris</taxon>
    </lineage>
</organism>
<evidence type="ECO:0000256" key="1">
    <source>
        <dbReference type="SAM" id="MobiDB-lite"/>
    </source>
</evidence>
<name>A0A8T2SRL0_CERRI</name>
<accession>A0A8T2SRL0</accession>
<dbReference type="Proteomes" id="UP000825935">
    <property type="component" value="Chromosome 18"/>
</dbReference>
<dbReference type="EMBL" id="CM035423">
    <property type="protein sequence ID" value="KAH7366046.1"/>
    <property type="molecule type" value="Genomic_DNA"/>
</dbReference>
<gene>
    <name evidence="2" type="ORF">KP509_18G060700</name>
</gene>
<feature type="region of interest" description="Disordered" evidence="1">
    <location>
        <begin position="1"/>
        <end position="36"/>
    </location>
</feature>
<evidence type="ECO:0000313" key="2">
    <source>
        <dbReference type="EMBL" id="KAH7366046.1"/>
    </source>
</evidence>
<sequence length="36" mass="4114">MIGRLAEQLIRDPTSSETSHILEHSKPQVKCIRNKP</sequence>
<keyword evidence="3" id="KW-1185">Reference proteome</keyword>
<protein>
    <submittedName>
        <fullName evidence="2">Uncharacterized protein</fullName>
    </submittedName>
</protein>
<reference evidence="2" key="1">
    <citation type="submission" date="2021-08" db="EMBL/GenBank/DDBJ databases">
        <title>WGS assembly of Ceratopteris richardii.</title>
        <authorList>
            <person name="Marchant D.B."/>
            <person name="Chen G."/>
            <person name="Jenkins J."/>
            <person name="Shu S."/>
            <person name="Leebens-Mack J."/>
            <person name="Grimwood J."/>
            <person name="Schmutz J."/>
            <person name="Soltis P."/>
            <person name="Soltis D."/>
            <person name="Chen Z.-H."/>
        </authorList>
    </citation>
    <scope>NUCLEOTIDE SEQUENCE</scope>
    <source>
        <strain evidence="2">Whitten #5841</strain>
        <tissue evidence="2">Leaf</tissue>
    </source>
</reference>
<proteinExistence type="predicted"/>
<dbReference type="AlphaFoldDB" id="A0A8T2SRL0"/>
<comment type="caution">
    <text evidence="2">The sequence shown here is derived from an EMBL/GenBank/DDBJ whole genome shotgun (WGS) entry which is preliminary data.</text>
</comment>
<evidence type="ECO:0000313" key="3">
    <source>
        <dbReference type="Proteomes" id="UP000825935"/>
    </source>
</evidence>